<evidence type="ECO:0000256" key="3">
    <source>
        <dbReference type="ARBA" id="ARBA00023015"/>
    </source>
</evidence>
<dbReference type="InterPro" id="IPR007737">
    <property type="entry name" value="Mga_HTH"/>
</dbReference>
<evidence type="ECO:0000256" key="2">
    <source>
        <dbReference type="ARBA" id="ARBA00022737"/>
    </source>
</evidence>
<organism evidence="9 10">
    <name type="scientific">Candidatus Enterococcus moelleringii</name>
    <dbReference type="NCBI Taxonomy" id="2815325"/>
    <lineage>
        <taxon>Bacteria</taxon>
        <taxon>Bacillati</taxon>
        <taxon>Bacillota</taxon>
        <taxon>Bacilli</taxon>
        <taxon>Lactobacillales</taxon>
        <taxon>Enterococcaceae</taxon>
        <taxon>Enterococcus</taxon>
    </lineage>
</organism>
<dbReference type="Pfam" id="PF05043">
    <property type="entry name" value="Mga"/>
    <property type="match status" value="1"/>
</dbReference>
<comment type="caution">
    <text evidence="9">The sequence shown here is derived from an EMBL/GenBank/DDBJ whole genome shotgun (WGS) entry which is preliminary data.</text>
</comment>
<gene>
    <name evidence="9" type="ORF">JZO70_06400</name>
</gene>
<dbReference type="InterPro" id="IPR013196">
    <property type="entry name" value="HTH_11"/>
</dbReference>
<dbReference type="InterPro" id="IPR036634">
    <property type="entry name" value="PRD_sf"/>
</dbReference>
<dbReference type="Gene3D" id="3.40.50.2300">
    <property type="match status" value="1"/>
</dbReference>
<evidence type="ECO:0000259" key="8">
    <source>
        <dbReference type="PROSITE" id="PS51372"/>
    </source>
</evidence>
<dbReference type="PROSITE" id="PS51099">
    <property type="entry name" value="PTS_EIIB_TYPE_2"/>
    <property type="match status" value="1"/>
</dbReference>
<dbReference type="PROSITE" id="PS51094">
    <property type="entry name" value="PTS_EIIA_TYPE_2"/>
    <property type="match status" value="1"/>
</dbReference>
<feature type="domain" description="PTS EIIB type-2" evidence="7">
    <location>
        <begin position="395"/>
        <end position="484"/>
    </location>
</feature>
<dbReference type="PROSITE" id="PS51372">
    <property type="entry name" value="PRD_2"/>
    <property type="match status" value="2"/>
</dbReference>
<dbReference type="InterPro" id="IPR011608">
    <property type="entry name" value="PRD"/>
</dbReference>
<dbReference type="Pfam" id="PF00359">
    <property type="entry name" value="PTS_EIIA_2"/>
    <property type="match status" value="1"/>
</dbReference>
<feature type="domain" description="PRD" evidence="8">
    <location>
        <begin position="176"/>
        <end position="278"/>
    </location>
</feature>
<dbReference type="Pfam" id="PF08279">
    <property type="entry name" value="HTH_11"/>
    <property type="match status" value="1"/>
</dbReference>
<accession>A0ABS3L840</accession>
<keyword evidence="3" id="KW-0805">Transcription regulation</keyword>
<dbReference type="Gene3D" id="1.10.10.10">
    <property type="entry name" value="Winged helix-like DNA-binding domain superfamily/Winged helix DNA-binding domain"/>
    <property type="match status" value="1"/>
</dbReference>
<evidence type="ECO:0000256" key="5">
    <source>
        <dbReference type="ARBA" id="ARBA00023163"/>
    </source>
</evidence>
<dbReference type="EMBL" id="JAFREM010000011">
    <property type="protein sequence ID" value="MBO1305780.1"/>
    <property type="molecule type" value="Genomic_DNA"/>
</dbReference>
<evidence type="ECO:0000256" key="1">
    <source>
        <dbReference type="ARBA" id="ARBA00022679"/>
    </source>
</evidence>
<evidence type="ECO:0000313" key="10">
    <source>
        <dbReference type="Proteomes" id="UP000664601"/>
    </source>
</evidence>
<evidence type="ECO:0000259" key="6">
    <source>
        <dbReference type="PROSITE" id="PS51094"/>
    </source>
</evidence>
<dbReference type="PANTHER" id="PTHR30185">
    <property type="entry name" value="CRYPTIC BETA-GLUCOSIDE BGL OPERON ANTITERMINATOR"/>
    <property type="match status" value="1"/>
</dbReference>
<keyword evidence="1" id="KW-0808">Transferase</keyword>
<dbReference type="InterPro" id="IPR016152">
    <property type="entry name" value="PTrfase/Anion_transptr"/>
</dbReference>
<reference evidence="9 10" key="1">
    <citation type="submission" date="2021-03" db="EMBL/GenBank/DDBJ databases">
        <title>Enterococcal diversity collection.</title>
        <authorList>
            <person name="Gilmore M.S."/>
            <person name="Schwartzman J."/>
            <person name="Van Tyne D."/>
            <person name="Martin M."/>
            <person name="Earl A.M."/>
            <person name="Manson A.L."/>
            <person name="Straub T."/>
            <person name="Salamzade R."/>
            <person name="Saavedra J."/>
            <person name="Lebreton F."/>
            <person name="Prichula J."/>
            <person name="Schaufler K."/>
            <person name="Gaca A."/>
            <person name="Sgardioli B."/>
            <person name="Wagenaar J."/>
            <person name="Strong T."/>
        </authorList>
    </citation>
    <scope>NUCLEOTIDE SEQUENCE [LARGE SCALE GENOMIC DNA]</scope>
    <source>
        <strain evidence="9 10">669A</strain>
    </source>
</reference>
<evidence type="ECO:0000259" key="7">
    <source>
        <dbReference type="PROSITE" id="PS51099"/>
    </source>
</evidence>
<dbReference type="InterPro" id="IPR036095">
    <property type="entry name" value="PTS_EIIB-like_sf"/>
</dbReference>
<dbReference type="SUPFAM" id="SSF63520">
    <property type="entry name" value="PTS-regulatory domain, PRD"/>
    <property type="match status" value="2"/>
</dbReference>
<dbReference type="Gene3D" id="3.40.930.10">
    <property type="entry name" value="Mannitol-specific EII, Chain A"/>
    <property type="match status" value="1"/>
</dbReference>
<dbReference type="Proteomes" id="UP000664601">
    <property type="component" value="Unassembled WGS sequence"/>
</dbReference>
<dbReference type="RefSeq" id="WP_207672717.1">
    <property type="nucleotide sequence ID" value="NZ_JAFREM010000011.1"/>
</dbReference>
<dbReference type="SUPFAM" id="SSF52794">
    <property type="entry name" value="PTS system IIB component-like"/>
    <property type="match status" value="1"/>
</dbReference>
<keyword evidence="2" id="KW-0677">Repeat</keyword>
<dbReference type="PANTHER" id="PTHR30185:SF18">
    <property type="entry name" value="TRANSCRIPTIONAL REGULATOR MTLR"/>
    <property type="match status" value="1"/>
</dbReference>
<feature type="domain" description="PTS EIIA type-2" evidence="6">
    <location>
        <begin position="531"/>
        <end position="674"/>
    </location>
</feature>
<keyword evidence="5" id="KW-0804">Transcription</keyword>
<proteinExistence type="predicted"/>
<keyword evidence="10" id="KW-1185">Reference proteome</keyword>
<name>A0ABS3L840_9ENTE</name>
<feature type="domain" description="PRD" evidence="8">
    <location>
        <begin position="282"/>
        <end position="390"/>
    </location>
</feature>
<evidence type="ECO:0000313" key="9">
    <source>
        <dbReference type="EMBL" id="MBO1305780.1"/>
    </source>
</evidence>
<sequence length="675" mass="77349">MDNRLPNLYSLLAKQTSSFQISELAARFQVSTRTIYNDIDKLNELLKTVDATEIMIEKGHILYVNETPVDIEKILFKDSDFINSDKRVRKIRILESVLLLPDNFSSEDLLQRTLVSKNTLLNDLRSVRKELVKNEIVLETIPFKGYKVIGEEAKIRNLLVATLEQDPLLFESTGFEKEKASLAEIDRLIEEVNEMIGIQLSDQSFQKVKLHFWVTMKRLEVQKSIQLLEEKDIYNKEEQILLTRKEQVSKLFSLAISEEELLYLANKLSEASITKNQELMTDKWLTFNLIIEQFITAVDQDFSEIDFTIDQKLYEGLLNHLRPAYKRTLAKETIENPMYDYVLDNYYLLHSSICKHILLIEKELKVEFSDQEISFFTLFFAASLERKKFFVPKKTKIVIICNAGISTSEILKSKIKNTFQVEVVGTFGAREGIKWLSDHKVDLVVTTIPLELKSVPVVQVNPYLSDEDRESIHRFVKPIFHEVNVDHLLAIVKKYTDLNIQEAKSLSNELTTYLNLSQSREKKEYQPMLKEILTPELIDLNYSAKNRDEAVKRSGELLVNKGLATSAYIDGMIENVEVNGTYIVIAPGIAMPHARPEEGALDVGFSIVTLKEPVVFGHPKNDPVKIVIGLCAIDHQTHLKALAELVEILSSEENIECFINAKDKKEIMDIVEGGK</sequence>
<dbReference type="InterPro" id="IPR013011">
    <property type="entry name" value="PTS_EIIB_2"/>
</dbReference>
<dbReference type="InterPro" id="IPR002178">
    <property type="entry name" value="PTS_EIIA_type-2_dom"/>
</dbReference>
<evidence type="ECO:0000256" key="4">
    <source>
        <dbReference type="ARBA" id="ARBA00023159"/>
    </source>
</evidence>
<dbReference type="CDD" id="cd00211">
    <property type="entry name" value="PTS_IIA_fru"/>
    <property type="match status" value="1"/>
</dbReference>
<dbReference type="InterPro" id="IPR050661">
    <property type="entry name" value="BglG_antiterminators"/>
</dbReference>
<dbReference type="Gene3D" id="1.10.1790.10">
    <property type="entry name" value="PRD domain"/>
    <property type="match status" value="1"/>
</dbReference>
<keyword evidence="4" id="KW-0010">Activator</keyword>
<dbReference type="InterPro" id="IPR036388">
    <property type="entry name" value="WH-like_DNA-bd_sf"/>
</dbReference>
<dbReference type="Pfam" id="PF00874">
    <property type="entry name" value="PRD"/>
    <property type="match status" value="1"/>
</dbReference>
<dbReference type="CDD" id="cd05568">
    <property type="entry name" value="PTS_IIB_bgl_like"/>
    <property type="match status" value="1"/>
</dbReference>
<protein>
    <submittedName>
        <fullName evidence="9">Transcription antiterminator</fullName>
    </submittedName>
</protein>
<dbReference type="SUPFAM" id="SSF55804">
    <property type="entry name" value="Phoshotransferase/anion transport protein"/>
    <property type="match status" value="1"/>
</dbReference>